<organism evidence="2 3">
    <name type="scientific">Actinophytocola glycyrrhizae</name>
    <dbReference type="NCBI Taxonomy" id="2044873"/>
    <lineage>
        <taxon>Bacteria</taxon>
        <taxon>Bacillati</taxon>
        <taxon>Actinomycetota</taxon>
        <taxon>Actinomycetes</taxon>
        <taxon>Pseudonocardiales</taxon>
        <taxon>Pseudonocardiaceae</taxon>
    </lineage>
</organism>
<evidence type="ECO:0000313" key="3">
    <source>
        <dbReference type="Proteomes" id="UP001595859"/>
    </source>
</evidence>
<comment type="caution">
    <text evidence="2">The sequence shown here is derived from an EMBL/GenBank/DDBJ whole genome shotgun (WGS) entry which is preliminary data.</text>
</comment>
<proteinExistence type="predicted"/>
<keyword evidence="1" id="KW-0472">Membrane</keyword>
<name>A0ABV9S3S8_9PSEU</name>
<dbReference type="RefSeq" id="WP_378057429.1">
    <property type="nucleotide sequence ID" value="NZ_JBHSIS010000007.1"/>
</dbReference>
<dbReference type="Proteomes" id="UP001595859">
    <property type="component" value="Unassembled WGS sequence"/>
</dbReference>
<feature type="transmembrane region" description="Helical" evidence="1">
    <location>
        <begin position="20"/>
        <end position="41"/>
    </location>
</feature>
<evidence type="ECO:0000313" key="2">
    <source>
        <dbReference type="EMBL" id="MFC4855483.1"/>
    </source>
</evidence>
<keyword evidence="1" id="KW-0812">Transmembrane</keyword>
<sequence>MNEYRGHGSAAPGLRRVSGVATVAGAAFLTSGVWAIVAEVVGHAESLRPPRSED</sequence>
<protein>
    <submittedName>
        <fullName evidence="2">Uncharacterized protein</fullName>
    </submittedName>
</protein>
<accession>A0ABV9S3S8</accession>
<gene>
    <name evidence="2" type="ORF">ACFPCV_18380</name>
</gene>
<dbReference type="EMBL" id="JBHSIS010000007">
    <property type="protein sequence ID" value="MFC4855483.1"/>
    <property type="molecule type" value="Genomic_DNA"/>
</dbReference>
<evidence type="ECO:0000256" key="1">
    <source>
        <dbReference type="SAM" id="Phobius"/>
    </source>
</evidence>
<reference evidence="3" key="1">
    <citation type="journal article" date="2019" name="Int. J. Syst. Evol. Microbiol.">
        <title>The Global Catalogue of Microorganisms (GCM) 10K type strain sequencing project: providing services to taxonomists for standard genome sequencing and annotation.</title>
        <authorList>
            <consortium name="The Broad Institute Genomics Platform"/>
            <consortium name="The Broad Institute Genome Sequencing Center for Infectious Disease"/>
            <person name="Wu L."/>
            <person name="Ma J."/>
        </authorList>
    </citation>
    <scope>NUCLEOTIDE SEQUENCE [LARGE SCALE GENOMIC DNA]</scope>
    <source>
        <strain evidence="3">ZS-22-S1</strain>
    </source>
</reference>
<keyword evidence="3" id="KW-1185">Reference proteome</keyword>
<keyword evidence="1" id="KW-1133">Transmembrane helix</keyword>